<name>A0A5B8JE41_9ACTN</name>
<evidence type="ECO:0000313" key="1">
    <source>
        <dbReference type="EMBL" id="QDY78201.1"/>
    </source>
</evidence>
<dbReference type="Gene3D" id="1.25.40.10">
    <property type="entry name" value="Tetratricopeptide repeat domain"/>
    <property type="match status" value="1"/>
</dbReference>
<dbReference type="OrthoDB" id="3861774at2"/>
<dbReference type="PANTHER" id="PTHR47691:SF3">
    <property type="entry name" value="HTH-TYPE TRANSCRIPTIONAL REGULATOR RV0890C-RELATED"/>
    <property type="match status" value="1"/>
</dbReference>
<dbReference type="EMBL" id="CP042266">
    <property type="protein sequence ID" value="QDY78201.1"/>
    <property type="molecule type" value="Genomic_DNA"/>
</dbReference>
<dbReference type="Gene3D" id="3.40.50.300">
    <property type="entry name" value="P-loop containing nucleotide triphosphate hydrolases"/>
    <property type="match status" value="1"/>
</dbReference>
<dbReference type="AlphaFoldDB" id="A0A5B8JE41"/>
<dbReference type="InterPro" id="IPR011990">
    <property type="entry name" value="TPR-like_helical_dom_sf"/>
</dbReference>
<dbReference type="SUPFAM" id="SSF52540">
    <property type="entry name" value="P-loop containing nucleoside triphosphate hydrolases"/>
    <property type="match status" value="1"/>
</dbReference>
<evidence type="ECO:0000313" key="2">
    <source>
        <dbReference type="Proteomes" id="UP000320580"/>
    </source>
</evidence>
<dbReference type="InterPro" id="IPR027417">
    <property type="entry name" value="P-loop_NTPase"/>
</dbReference>
<protein>
    <submittedName>
        <fullName evidence="1">Uncharacterized protein</fullName>
    </submittedName>
</protein>
<organism evidence="1 2">
    <name type="scientific">Streptomyces qinzhouensis</name>
    <dbReference type="NCBI Taxonomy" id="2599401"/>
    <lineage>
        <taxon>Bacteria</taxon>
        <taxon>Bacillati</taxon>
        <taxon>Actinomycetota</taxon>
        <taxon>Actinomycetes</taxon>
        <taxon>Kitasatosporales</taxon>
        <taxon>Streptomycetaceae</taxon>
        <taxon>Streptomyces</taxon>
    </lineage>
</organism>
<dbReference type="SUPFAM" id="SSF48452">
    <property type="entry name" value="TPR-like"/>
    <property type="match status" value="1"/>
</dbReference>
<dbReference type="Proteomes" id="UP000320580">
    <property type="component" value="Chromosome"/>
</dbReference>
<dbReference type="GO" id="GO:0043531">
    <property type="term" value="F:ADP binding"/>
    <property type="evidence" value="ECO:0007669"/>
    <property type="project" value="InterPro"/>
</dbReference>
<proteinExistence type="predicted"/>
<gene>
    <name evidence="1" type="ORF">FQU76_18795</name>
</gene>
<dbReference type="PANTHER" id="PTHR47691">
    <property type="entry name" value="REGULATOR-RELATED"/>
    <property type="match status" value="1"/>
</dbReference>
<dbReference type="KEGG" id="sqz:FQU76_18795"/>
<reference evidence="1 2" key="1">
    <citation type="submission" date="2019-07" db="EMBL/GenBank/DDBJ databases">
        <authorList>
            <person name="Zhu P."/>
        </authorList>
    </citation>
    <scope>NUCLEOTIDE SEQUENCE [LARGE SCALE GENOMIC DNA]</scope>
    <source>
        <strain evidence="1 2">SSL-25</strain>
    </source>
</reference>
<sequence length="697" mass="75769">MAEETRNSLDGRADAVVQAGRIGELHQHLYGGEAPAQPVPFQLPPAQVCFENRHDEQDRITRAIQGHRTQRGPLVVALTGIGGIGKTALGFHVARGLVDRYPDGVLYVDLDDLRRDGVVEVSDAVGELLTGMGVSPEWWERSLGGRTKQLWSRTRNKRMVVVVDNARYGTEVIPLLPASDHALVIVTSQGALYDLDGAAAVEVPVGPLAVDDAVRLLGHLVTDPRLTEEPDAAIDLARGCGGLPAALQVAGQWVRKYRRRSLSRLVAGLVAELHGKGIPMVEAVWDAAYKGLAPESARLYRLLPQLPGHRVLELPAAALLGCDPATAGDALEELESAGLLEGLAEGRRMHSLLRGHAERRARQEDDDGTERVRARRSLVAWYRRQAARADLLAAGPRMTFAVVPEPVAASVPDAELLGKPEALRWLESHRLALYGCVRLAFDDGLYEDAWALCEPLWTHFLDHPHYADVTDAFRTGVAAADRAECLPAMVRMRCQLARPLWEQGLYEEAAEQLRHALGAAAALGESPMELKLRASTVEFQGLLKAETGDWTGAAVDFEAAKAAHAEIGNVYGVLLQTYLLGRTALRSGRHEEAVVLLGEAHRMAGLQERERMTARAGFELGRALRLVGRPEEARPLVDAALDGARARGSRTDEVRVLEELASLADDRGEVRAAREHRTAASRIAIQYGGVSLEDQSS</sequence>
<keyword evidence="2" id="KW-1185">Reference proteome</keyword>
<dbReference type="RefSeq" id="WP_146481520.1">
    <property type="nucleotide sequence ID" value="NZ_CP042266.1"/>
</dbReference>
<dbReference type="PRINTS" id="PR00364">
    <property type="entry name" value="DISEASERSIST"/>
</dbReference>
<accession>A0A5B8JE41</accession>